<gene>
    <name evidence="2" type="ORF">CSV86_015725</name>
</gene>
<name>A0A7K4EFY2_9PSED</name>
<dbReference type="GO" id="GO:0009244">
    <property type="term" value="P:lipopolysaccharide core region biosynthetic process"/>
    <property type="evidence" value="ECO:0007669"/>
    <property type="project" value="TreeGrafter"/>
</dbReference>
<evidence type="ECO:0000313" key="2">
    <source>
        <dbReference type="EMBL" id="NNJ16566.1"/>
    </source>
</evidence>
<dbReference type="PANTHER" id="PTHR30443:SF0">
    <property type="entry name" value="PHOSPHOETHANOLAMINE TRANSFERASE EPTA"/>
    <property type="match status" value="1"/>
</dbReference>
<proteinExistence type="predicted"/>
<organism evidence="2 3">
    <name type="scientific">Pseudomonas bharatica CSV86</name>
    <dbReference type="NCBI Taxonomy" id="1005395"/>
    <lineage>
        <taxon>Bacteria</taxon>
        <taxon>Pseudomonadati</taxon>
        <taxon>Pseudomonadota</taxon>
        <taxon>Gammaproteobacteria</taxon>
        <taxon>Pseudomonadales</taxon>
        <taxon>Pseudomonadaceae</taxon>
        <taxon>Pseudomonas</taxon>
        <taxon>Pseudomonas bharatica</taxon>
    </lineage>
</organism>
<evidence type="ECO:0000313" key="3">
    <source>
        <dbReference type="Proteomes" id="UP000010448"/>
    </source>
</evidence>
<dbReference type="Proteomes" id="UP000010448">
    <property type="component" value="Unassembled WGS sequence"/>
</dbReference>
<reference evidence="2 3" key="1">
    <citation type="journal article" date="2013" name="Genome Announc.">
        <title>Genome Sequence of Naphthalene-Degrading Soil Bacterium Pseudomonas putida CSV86.</title>
        <authorList>
            <person name="Phale P.S."/>
            <person name="Paliwal V."/>
            <person name="Raju S.C."/>
            <person name="Modak A."/>
            <person name="Purohit H.J."/>
        </authorList>
    </citation>
    <scope>NUCLEOTIDE SEQUENCE [LARGE SCALE GENOMIC DNA]</scope>
    <source>
        <strain evidence="2 3">CSV86</strain>
    </source>
</reference>
<dbReference type="Gene3D" id="3.40.720.10">
    <property type="entry name" value="Alkaline Phosphatase, subunit A"/>
    <property type="match status" value="1"/>
</dbReference>
<comment type="caution">
    <text evidence="2">The sequence shown here is derived from an EMBL/GenBank/DDBJ whole genome shotgun (WGS) entry which is preliminary data.</text>
</comment>
<sequence length="145" mass="15732">MVNAYDNSILYTDHVLGQLLDLLKAREQRFDTAMLYVSDHGESLGEKGVYLHGLPYAMAPSEQTRVPMVAWLSEGFARSGGASMECLRGRRDSPLSHDNLFHSMLGLMGVSTSVYREELDLFRPCGAGPGQVAAAAANDAVRSAP</sequence>
<dbReference type="InterPro" id="IPR017850">
    <property type="entry name" value="Alkaline_phosphatase_core_sf"/>
</dbReference>
<dbReference type="GO" id="GO:0016787">
    <property type="term" value="F:hydrolase activity"/>
    <property type="evidence" value="ECO:0007669"/>
    <property type="project" value="UniProtKB-KW"/>
</dbReference>
<dbReference type="SUPFAM" id="SSF53649">
    <property type="entry name" value="Alkaline phosphatase-like"/>
    <property type="match status" value="1"/>
</dbReference>
<dbReference type="GO" id="GO:0005886">
    <property type="term" value="C:plasma membrane"/>
    <property type="evidence" value="ECO:0007669"/>
    <property type="project" value="UniProtKB-SubCell"/>
</dbReference>
<dbReference type="InterPro" id="IPR000917">
    <property type="entry name" value="Sulfatase_N"/>
</dbReference>
<accession>A0A7K4EFY2</accession>
<protein>
    <submittedName>
        <fullName evidence="2">Sulfatase-like hydrolase/transferase</fullName>
    </submittedName>
</protein>
<keyword evidence="3" id="KW-1185">Reference proteome</keyword>
<dbReference type="PANTHER" id="PTHR30443">
    <property type="entry name" value="INNER MEMBRANE PROTEIN"/>
    <property type="match status" value="1"/>
</dbReference>
<dbReference type="AlphaFoldDB" id="A0A7K4EFY2"/>
<dbReference type="InterPro" id="IPR040423">
    <property type="entry name" value="PEA_transferase"/>
</dbReference>
<feature type="domain" description="Sulfatase N-terminal" evidence="1">
    <location>
        <begin position="1"/>
        <end position="110"/>
    </location>
</feature>
<dbReference type="RefSeq" id="WP_170395074.1">
    <property type="nucleotide sequence ID" value="NZ_AMWJ02000002.1"/>
</dbReference>
<dbReference type="EMBL" id="AMWJ02000002">
    <property type="protein sequence ID" value="NNJ16566.1"/>
    <property type="molecule type" value="Genomic_DNA"/>
</dbReference>
<evidence type="ECO:0000259" key="1">
    <source>
        <dbReference type="Pfam" id="PF00884"/>
    </source>
</evidence>
<dbReference type="GO" id="GO:0016776">
    <property type="term" value="F:phosphotransferase activity, phosphate group as acceptor"/>
    <property type="evidence" value="ECO:0007669"/>
    <property type="project" value="TreeGrafter"/>
</dbReference>
<dbReference type="Pfam" id="PF00884">
    <property type="entry name" value="Sulfatase"/>
    <property type="match status" value="1"/>
</dbReference>